<accession>A0A6A8MFN4</accession>
<evidence type="ECO:0000313" key="2">
    <source>
        <dbReference type="EMBL" id="MST87579.1"/>
    </source>
</evidence>
<name>A0A6A8MFN4_9LACO</name>
<sequence length="181" mass="19927">MKTYLKELLSLNLAVLIGVLAVGCGPRPGVETSSETIDGTEYRKALRATDDDKRHDHVNKVTIKISKGSIAEATLNKSAASFALKRRMPTTVKFDPDRSKRLAISENKLLLPTNHMKKRTLARSGQIGYDAKSRRLVIFAEGQEYKNGFYLLGSLQRAVPEAASLVKTAGKAKEVRLSVQD</sequence>
<dbReference type="RefSeq" id="WP_154549184.1">
    <property type="nucleotide sequence ID" value="NZ_VUMX01000023.1"/>
</dbReference>
<dbReference type="Proteomes" id="UP000438120">
    <property type="component" value="Unassembled WGS sequence"/>
</dbReference>
<reference evidence="2 3" key="1">
    <citation type="submission" date="2019-08" db="EMBL/GenBank/DDBJ databases">
        <title>In-depth cultivation of the pig gut microbiome towards novel bacterial diversity and tailored functional studies.</title>
        <authorList>
            <person name="Wylensek D."/>
            <person name="Hitch T.C.A."/>
            <person name="Clavel T."/>
        </authorList>
    </citation>
    <scope>NUCLEOTIDE SEQUENCE [LARGE SCALE GENOMIC DNA]</scope>
    <source>
        <strain evidence="2 3">Bifido-178-WT-2B</strain>
    </source>
</reference>
<feature type="domain" description="Cyclophilin-like" evidence="1">
    <location>
        <begin position="69"/>
        <end position="177"/>
    </location>
</feature>
<dbReference type="EMBL" id="VUMX01000023">
    <property type="protein sequence ID" value="MST87579.1"/>
    <property type="molecule type" value="Genomic_DNA"/>
</dbReference>
<protein>
    <recommendedName>
        <fullName evidence="1">Cyclophilin-like domain-containing protein</fullName>
    </recommendedName>
</protein>
<keyword evidence="3" id="KW-1185">Reference proteome</keyword>
<evidence type="ECO:0000259" key="1">
    <source>
        <dbReference type="Pfam" id="PF18050"/>
    </source>
</evidence>
<comment type="caution">
    <text evidence="2">The sequence shown here is derived from an EMBL/GenBank/DDBJ whole genome shotgun (WGS) entry which is preliminary data.</text>
</comment>
<evidence type="ECO:0000313" key="3">
    <source>
        <dbReference type="Proteomes" id="UP000438120"/>
    </source>
</evidence>
<dbReference type="InterPro" id="IPR041183">
    <property type="entry name" value="Cyclophilin-like"/>
</dbReference>
<dbReference type="AlphaFoldDB" id="A0A6A8MFN4"/>
<dbReference type="PROSITE" id="PS51257">
    <property type="entry name" value="PROKAR_LIPOPROTEIN"/>
    <property type="match status" value="1"/>
</dbReference>
<organism evidence="2 3">
    <name type="scientific">Lactobacillus porci</name>
    <dbReference type="NCBI Taxonomy" id="2012477"/>
    <lineage>
        <taxon>Bacteria</taxon>
        <taxon>Bacillati</taxon>
        <taxon>Bacillota</taxon>
        <taxon>Bacilli</taxon>
        <taxon>Lactobacillales</taxon>
        <taxon>Lactobacillaceae</taxon>
        <taxon>Lactobacillus</taxon>
    </lineage>
</organism>
<dbReference type="Pfam" id="PF18050">
    <property type="entry name" value="Cyclophil_like2"/>
    <property type="match status" value="1"/>
</dbReference>
<gene>
    <name evidence="2" type="ORF">FYJ62_08065</name>
</gene>
<proteinExistence type="predicted"/>